<reference evidence="2" key="1">
    <citation type="journal article" date="2020" name="G3 (Bethesda)">
        <title>High-Quality Assemblies for Three Invasive Social Wasps from the &lt;i&gt;Vespula&lt;/i&gt; Genus.</title>
        <authorList>
            <person name="Harrop T.W.R."/>
            <person name="Guhlin J."/>
            <person name="McLaughlin G.M."/>
            <person name="Permina E."/>
            <person name="Stockwell P."/>
            <person name="Gilligan J."/>
            <person name="Le Lec M.F."/>
            <person name="Gruber M.A.M."/>
            <person name="Quinn O."/>
            <person name="Lovegrove M."/>
            <person name="Duncan E.J."/>
            <person name="Remnant E.J."/>
            <person name="Van Eeckhoven J."/>
            <person name="Graham B."/>
            <person name="Knapp R.A."/>
            <person name="Langford K.W."/>
            <person name="Kronenberg Z."/>
            <person name="Press M.O."/>
            <person name="Eacker S.M."/>
            <person name="Wilson-Rankin E.E."/>
            <person name="Purcell J."/>
            <person name="Lester P.J."/>
            <person name="Dearden P.K."/>
        </authorList>
    </citation>
    <scope>NUCLEOTIDE SEQUENCE</scope>
    <source>
        <strain evidence="2">Volc-1</strain>
    </source>
</reference>
<feature type="region of interest" description="Disordered" evidence="1">
    <location>
        <begin position="22"/>
        <end position="53"/>
    </location>
</feature>
<comment type="caution">
    <text evidence="2">The sequence shown here is derived from an EMBL/GenBank/DDBJ whole genome shotgun (WGS) entry which is preliminary data.</text>
</comment>
<gene>
    <name evidence="2" type="ORF">H0235_015311</name>
</gene>
<keyword evidence="3" id="KW-1185">Reference proteome</keyword>
<organism evidence="2 3">
    <name type="scientific">Vespula pensylvanica</name>
    <name type="common">Western yellow jacket</name>
    <name type="synonym">Wasp</name>
    <dbReference type="NCBI Taxonomy" id="30213"/>
    <lineage>
        <taxon>Eukaryota</taxon>
        <taxon>Metazoa</taxon>
        <taxon>Ecdysozoa</taxon>
        <taxon>Arthropoda</taxon>
        <taxon>Hexapoda</taxon>
        <taxon>Insecta</taxon>
        <taxon>Pterygota</taxon>
        <taxon>Neoptera</taxon>
        <taxon>Endopterygota</taxon>
        <taxon>Hymenoptera</taxon>
        <taxon>Apocrita</taxon>
        <taxon>Aculeata</taxon>
        <taxon>Vespoidea</taxon>
        <taxon>Vespidae</taxon>
        <taxon>Vespinae</taxon>
        <taxon>Vespula</taxon>
    </lineage>
</organism>
<evidence type="ECO:0000256" key="1">
    <source>
        <dbReference type="SAM" id="MobiDB-lite"/>
    </source>
</evidence>
<protein>
    <submittedName>
        <fullName evidence="2">Uncharacterized protein</fullName>
    </submittedName>
</protein>
<name>A0A834NAM6_VESPE</name>
<dbReference type="Proteomes" id="UP000600918">
    <property type="component" value="Unassembled WGS sequence"/>
</dbReference>
<evidence type="ECO:0000313" key="2">
    <source>
        <dbReference type="EMBL" id="KAF7401975.1"/>
    </source>
</evidence>
<accession>A0A834NAM6</accession>
<feature type="compositionally biased region" description="Low complexity" evidence="1">
    <location>
        <begin position="42"/>
        <end position="53"/>
    </location>
</feature>
<proteinExistence type="predicted"/>
<dbReference type="AlphaFoldDB" id="A0A834NAM6"/>
<evidence type="ECO:0000313" key="3">
    <source>
        <dbReference type="Proteomes" id="UP000600918"/>
    </source>
</evidence>
<sequence>MIIVRLNVDHVASQSFLDTASRKRSRAELTPHARGPAALSIHHQQQQQRQQHQQQQQQQHRCWWWWWWW</sequence>
<dbReference type="EMBL" id="JACSDY010000017">
    <property type="protein sequence ID" value="KAF7401975.1"/>
    <property type="molecule type" value="Genomic_DNA"/>
</dbReference>